<evidence type="ECO:0000256" key="4">
    <source>
        <dbReference type="ARBA" id="ARBA00049984"/>
    </source>
</evidence>
<evidence type="ECO:0000256" key="1">
    <source>
        <dbReference type="ARBA" id="ARBA00004173"/>
    </source>
</evidence>
<keyword evidence="7" id="KW-1185">Reference proteome</keyword>
<dbReference type="PANTHER" id="PTHR21192">
    <property type="entry name" value="NUCLEAR PROTEIN E3-3"/>
    <property type="match status" value="1"/>
</dbReference>
<dbReference type="InterPro" id="IPR036748">
    <property type="entry name" value="MTH938-like_sf"/>
</dbReference>
<dbReference type="GO" id="GO:0032981">
    <property type="term" value="P:mitochondrial respiratory chain complex I assembly"/>
    <property type="evidence" value="ECO:0007669"/>
    <property type="project" value="InterPro"/>
</dbReference>
<evidence type="ECO:0000256" key="5">
    <source>
        <dbReference type="SAM" id="MobiDB-lite"/>
    </source>
</evidence>
<protein>
    <recommendedName>
        <fullName evidence="2">NADH dehydrogenase [ubiquinone] 1 alpha subcomplex assembly factor 3</fullName>
    </recommendedName>
</protein>
<reference evidence="6 7" key="1">
    <citation type="submission" date="2015-12" db="EMBL/GenBank/DDBJ databases">
        <title>Dictyostelia acquired genes for synthesis and detection of signals that induce cell-type specialization by lateral gene transfer from prokaryotes.</title>
        <authorList>
            <person name="Gloeckner G."/>
            <person name="Schaap P."/>
        </authorList>
    </citation>
    <scope>NUCLEOTIDE SEQUENCE [LARGE SCALE GENOMIC DNA]</scope>
    <source>
        <strain evidence="6 7">TK</strain>
    </source>
</reference>
<name>A0A151Z4Y3_TIELA</name>
<dbReference type="FunCoup" id="A0A151Z4Y3">
    <property type="interactions" value="4"/>
</dbReference>
<comment type="subcellular location">
    <subcellularLocation>
        <location evidence="1">Mitochondrion</location>
    </subcellularLocation>
</comment>
<comment type="similarity">
    <text evidence="4">Belongs to the NDUFAF3 family.</text>
</comment>
<organism evidence="6 7">
    <name type="scientific">Tieghemostelium lacteum</name>
    <name type="common">Slime mold</name>
    <name type="synonym">Dictyostelium lacteum</name>
    <dbReference type="NCBI Taxonomy" id="361077"/>
    <lineage>
        <taxon>Eukaryota</taxon>
        <taxon>Amoebozoa</taxon>
        <taxon>Evosea</taxon>
        <taxon>Eumycetozoa</taxon>
        <taxon>Dictyostelia</taxon>
        <taxon>Dictyosteliales</taxon>
        <taxon>Raperosteliaceae</taxon>
        <taxon>Tieghemostelium</taxon>
    </lineage>
</organism>
<evidence type="ECO:0000313" key="7">
    <source>
        <dbReference type="Proteomes" id="UP000076078"/>
    </source>
</evidence>
<dbReference type="SUPFAM" id="SSF64076">
    <property type="entry name" value="MTH938-like"/>
    <property type="match status" value="1"/>
</dbReference>
<dbReference type="OrthoDB" id="20681at2759"/>
<gene>
    <name evidence="6" type="ORF">DLAC_10243</name>
</gene>
<dbReference type="AlphaFoldDB" id="A0A151Z4Y3"/>
<evidence type="ECO:0000256" key="2">
    <source>
        <dbReference type="ARBA" id="ARBA00021776"/>
    </source>
</evidence>
<evidence type="ECO:0000313" key="6">
    <source>
        <dbReference type="EMBL" id="KYQ89022.1"/>
    </source>
</evidence>
<dbReference type="STRING" id="361077.A0A151Z4Y3"/>
<dbReference type="CDD" id="cd05125">
    <property type="entry name" value="Mth938_2P1-like"/>
    <property type="match status" value="1"/>
</dbReference>
<dbReference type="InterPro" id="IPR007523">
    <property type="entry name" value="NDUFAF3/AAMDC"/>
</dbReference>
<proteinExistence type="inferred from homology"/>
<dbReference type="Pfam" id="PF04430">
    <property type="entry name" value="DUF498"/>
    <property type="match status" value="1"/>
</dbReference>
<dbReference type="PANTHER" id="PTHR21192:SF2">
    <property type="entry name" value="NADH DEHYDROGENASE [UBIQUINONE] 1 ALPHA SUBCOMPLEX ASSEMBLY FACTOR 3"/>
    <property type="match status" value="1"/>
</dbReference>
<accession>A0A151Z4Y3</accession>
<feature type="compositionally biased region" description="Low complexity" evidence="5">
    <location>
        <begin position="309"/>
        <end position="322"/>
    </location>
</feature>
<feature type="region of interest" description="Disordered" evidence="5">
    <location>
        <begin position="302"/>
        <end position="322"/>
    </location>
</feature>
<feature type="region of interest" description="Disordered" evidence="5">
    <location>
        <begin position="259"/>
        <end position="281"/>
    </location>
</feature>
<dbReference type="InParanoid" id="A0A151Z4Y3"/>
<sequence>MIHRFVRNKTTLQCFYNSLIDCTIQRSLALKSTNWILNNSNNSSYGISGKRCYGKDFEHNNLFDSNKGALSEKINVDGYSNQGFSINKVLVPGSVTLMHNQMFLWDVHNARDITLDTLAILDIIDPPCEFIVFGTGEKMLTLDSQLLQDIKEKYKVSIEVLSTVNAMGTYNILVEEDRRVAAFLIPIKPLTSQEFREPHMVSKTEYEIKSSIDQISAKRGIVDKQRNNQHVLQPEKEEKPQPIVKQVDIKTPFQNTYQPTKNQMVQDDLSDTQQSTLGSTGEKQTFLAKSIIWFVSKFSTSKPFKSNEKSNNTSSNNGGKTK</sequence>
<comment type="caution">
    <text evidence="6">The sequence shown here is derived from an EMBL/GenBank/DDBJ whole genome shotgun (WGS) entry which is preliminary data.</text>
</comment>
<dbReference type="GO" id="GO:0005743">
    <property type="term" value="C:mitochondrial inner membrane"/>
    <property type="evidence" value="ECO:0007669"/>
    <property type="project" value="TreeGrafter"/>
</dbReference>
<dbReference type="InterPro" id="IPR034095">
    <property type="entry name" value="NDUF3"/>
</dbReference>
<dbReference type="Gene3D" id="3.40.1230.10">
    <property type="entry name" value="MTH938-like"/>
    <property type="match status" value="1"/>
</dbReference>
<dbReference type="EMBL" id="LODT01000042">
    <property type="protein sequence ID" value="KYQ89022.1"/>
    <property type="molecule type" value="Genomic_DNA"/>
</dbReference>
<evidence type="ECO:0000256" key="3">
    <source>
        <dbReference type="ARBA" id="ARBA00023128"/>
    </source>
</evidence>
<keyword evidence="3" id="KW-0496">Mitochondrion</keyword>
<dbReference type="Proteomes" id="UP000076078">
    <property type="component" value="Unassembled WGS sequence"/>
</dbReference>